<dbReference type="GeneID" id="25907451"/>
<dbReference type="Proteomes" id="UP000054560">
    <property type="component" value="Unassembled WGS sequence"/>
</dbReference>
<keyword evidence="3" id="KW-1185">Reference proteome</keyword>
<dbReference type="RefSeq" id="XP_014154600.1">
    <property type="nucleotide sequence ID" value="XM_014299125.1"/>
</dbReference>
<sequence>MGCGIETLPPTLACKSFADENGVETVGDGTIDNTFFKALDVSKMIGVSNSSKVVQGLESDEYVKIKIDNVEILFVTTLGLVKFIVSSRQARKGPNCRWLLEVILAFVIRDHMQITEHCANSLAAILPDTFLLGYPTGIYVLEIGTVGNLRDQCTQSTNANDSDIVLKFGMSKTNIFRRLKEHDGGTRYTAIPQKYTLPFHYKNQTELVSINPGVFGSVIVHLKDISLDRAKESMKHNLSHEIELLKLRINTAEERTIELTDRLAETQQQLIQTQARAQLDKVQQHTLLIEANGGVKVAEDQLRELQGNFMKMCVPARVRKRLRDDGST</sequence>
<evidence type="ECO:0000313" key="3">
    <source>
        <dbReference type="Proteomes" id="UP000054560"/>
    </source>
</evidence>
<evidence type="ECO:0008006" key="4">
    <source>
        <dbReference type="Google" id="ProtNLM"/>
    </source>
</evidence>
<organism evidence="2 3">
    <name type="scientific">Sphaeroforma arctica JP610</name>
    <dbReference type="NCBI Taxonomy" id="667725"/>
    <lineage>
        <taxon>Eukaryota</taxon>
        <taxon>Ichthyosporea</taxon>
        <taxon>Ichthyophonida</taxon>
        <taxon>Sphaeroforma</taxon>
    </lineage>
</organism>
<evidence type="ECO:0000313" key="2">
    <source>
        <dbReference type="EMBL" id="KNC80698.1"/>
    </source>
</evidence>
<proteinExistence type="predicted"/>
<accession>A0A0L0FXL1</accession>
<name>A0A0L0FXL1_9EUKA</name>
<gene>
    <name evidence="2" type="ORF">SARC_06947</name>
</gene>
<evidence type="ECO:0000256" key="1">
    <source>
        <dbReference type="SAM" id="Coils"/>
    </source>
</evidence>
<feature type="coiled-coil region" evidence="1">
    <location>
        <begin position="235"/>
        <end position="269"/>
    </location>
</feature>
<dbReference type="EMBL" id="KQ242118">
    <property type="protein sequence ID" value="KNC80698.1"/>
    <property type="molecule type" value="Genomic_DNA"/>
</dbReference>
<reference evidence="2 3" key="1">
    <citation type="submission" date="2011-02" db="EMBL/GenBank/DDBJ databases">
        <title>The Genome Sequence of Sphaeroforma arctica JP610.</title>
        <authorList>
            <consortium name="The Broad Institute Genome Sequencing Platform"/>
            <person name="Russ C."/>
            <person name="Cuomo C."/>
            <person name="Young S.K."/>
            <person name="Zeng Q."/>
            <person name="Gargeya S."/>
            <person name="Alvarado L."/>
            <person name="Berlin A."/>
            <person name="Chapman S.B."/>
            <person name="Chen Z."/>
            <person name="Freedman E."/>
            <person name="Gellesch M."/>
            <person name="Goldberg J."/>
            <person name="Griggs A."/>
            <person name="Gujja S."/>
            <person name="Heilman E."/>
            <person name="Heiman D."/>
            <person name="Howarth C."/>
            <person name="Mehta T."/>
            <person name="Neiman D."/>
            <person name="Pearson M."/>
            <person name="Roberts A."/>
            <person name="Saif S."/>
            <person name="Shea T."/>
            <person name="Shenoy N."/>
            <person name="Sisk P."/>
            <person name="Stolte C."/>
            <person name="Sykes S."/>
            <person name="White J."/>
            <person name="Yandava C."/>
            <person name="Burger G."/>
            <person name="Gray M.W."/>
            <person name="Holland P.W.H."/>
            <person name="King N."/>
            <person name="Lang F.B.F."/>
            <person name="Roger A.J."/>
            <person name="Ruiz-Trillo I."/>
            <person name="Haas B."/>
            <person name="Nusbaum C."/>
            <person name="Birren B."/>
        </authorList>
    </citation>
    <scope>NUCLEOTIDE SEQUENCE [LARGE SCALE GENOMIC DNA]</scope>
    <source>
        <strain evidence="2 3">JP610</strain>
    </source>
</reference>
<dbReference type="OrthoDB" id="2136284at2759"/>
<keyword evidence="1" id="KW-0175">Coiled coil</keyword>
<dbReference type="AlphaFoldDB" id="A0A0L0FXL1"/>
<protein>
    <recommendedName>
        <fullName evidence="4">Bro-N domain-containing protein</fullName>
    </recommendedName>
</protein>